<evidence type="ECO:0000313" key="1">
    <source>
        <dbReference type="EMBL" id="TPV41612.1"/>
    </source>
</evidence>
<comment type="caution">
    <text evidence="1">The sequence shown here is derived from an EMBL/GenBank/DDBJ whole genome shotgun (WGS) entry which is preliminary data.</text>
</comment>
<reference evidence="1 2" key="1">
    <citation type="submission" date="2019-06" db="EMBL/GenBank/DDBJ databases">
        <title>Taxogenomics and systematics of the genus Pantoea.</title>
        <authorList>
            <person name="Tambong J.T."/>
        </authorList>
    </citation>
    <scope>NUCLEOTIDE SEQUENCE [LARGE SCALE GENOMIC DNA]</scope>
    <source>
        <strain evidence="1 2">LMG 24200</strain>
    </source>
</reference>
<protein>
    <submittedName>
        <fullName evidence="1">Uncharacterized protein</fullName>
    </submittedName>
</protein>
<dbReference type="Proteomes" id="UP000317747">
    <property type="component" value="Unassembled WGS sequence"/>
</dbReference>
<dbReference type="AlphaFoldDB" id="A0A506Q718"/>
<name>A0A506Q718_9GAMM</name>
<accession>A0A506Q718</accession>
<dbReference type="OrthoDB" id="5525214at2"/>
<evidence type="ECO:0000313" key="2">
    <source>
        <dbReference type="Proteomes" id="UP000317747"/>
    </source>
</evidence>
<organism evidence="1 2">
    <name type="scientific">Pantoea deleyi</name>
    <dbReference type="NCBI Taxonomy" id="470932"/>
    <lineage>
        <taxon>Bacteria</taxon>
        <taxon>Pseudomonadati</taxon>
        <taxon>Pseudomonadota</taxon>
        <taxon>Gammaproteobacteria</taxon>
        <taxon>Enterobacterales</taxon>
        <taxon>Erwiniaceae</taxon>
        <taxon>Pantoea</taxon>
    </lineage>
</organism>
<gene>
    <name evidence="1" type="ORF">FJW01_10665</name>
</gene>
<keyword evidence="2" id="KW-1185">Reference proteome</keyword>
<sequence>MLSLALCWAGAAEAKRQKQTDDEVRQRIIDDAIAAYPGVCACPFNTARNGSRCGGRSAWSRQGGYALVCFKKEVSKESVEEWRRNNDA</sequence>
<dbReference type="EMBL" id="VHJA01000055">
    <property type="protein sequence ID" value="TPV41612.1"/>
    <property type="molecule type" value="Genomic_DNA"/>
</dbReference>
<proteinExistence type="predicted"/>